<name>A0A8H7U8Z6_MORIS</name>
<protein>
    <submittedName>
        <fullName evidence="1">Uncharacterized protein</fullName>
    </submittedName>
</protein>
<accession>A0A8H7U8Z6</accession>
<dbReference type="Proteomes" id="UP000654370">
    <property type="component" value="Unassembled WGS sequence"/>
</dbReference>
<dbReference type="InterPro" id="IPR024047">
    <property type="entry name" value="MM3350-like_sf"/>
</dbReference>
<evidence type="ECO:0000313" key="1">
    <source>
        <dbReference type="EMBL" id="KAG2172792.1"/>
    </source>
</evidence>
<gene>
    <name evidence="1" type="ORF">INT43_000139</name>
</gene>
<reference evidence="1" key="1">
    <citation type="submission" date="2020-12" db="EMBL/GenBank/DDBJ databases">
        <title>Metabolic potential, ecology and presence of endohyphal bacteria is reflected in genomic diversity of Mucoromycotina.</title>
        <authorList>
            <person name="Muszewska A."/>
            <person name="Okrasinska A."/>
            <person name="Steczkiewicz K."/>
            <person name="Drgas O."/>
            <person name="Orlowska M."/>
            <person name="Perlinska-Lenart U."/>
            <person name="Aleksandrzak-Piekarczyk T."/>
            <person name="Szatraj K."/>
            <person name="Zielenkiewicz U."/>
            <person name="Pilsyk S."/>
            <person name="Malc E."/>
            <person name="Mieczkowski P."/>
            <person name="Kruszewska J.S."/>
            <person name="Biernat P."/>
            <person name="Pawlowska J."/>
        </authorList>
    </citation>
    <scope>NUCLEOTIDE SEQUENCE</scope>
    <source>
        <strain evidence="1">WA0000067209</strain>
    </source>
</reference>
<dbReference type="Gene3D" id="3.10.290.30">
    <property type="entry name" value="MM3350-like"/>
    <property type="match status" value="1"/>
</dbReference>
<keyword evidence="2" id="KW-1185">Reference proteome</keyword>
<sequence>MQPQDQPLMLLHAKLGTRANPFHREVWRSMIVPANFSIFQLHFILAQVFKLPQDNAVAQVSRPAKIIYPEHAITRYQLVTPEHISNGQLEEIAHGVYTDKSTCYTQENTPVTSAIIRDSQVYKLEDHFFVSPRLIYEHTQGTGSSQEITVECKHIFTSSRSTMAPRIVAGAGQLDAFDAPTASQLDVESLQTTFQAAHNWQHNVCYTCVHFQCCTAKSRECYGDCCSYCIKGQSGRASSEEDVHEAWIRNRAACISHNISSMLSQTVCGLTMFEQSERLTKPFMA</sequence>
<organism evidence="1 2">
    <name type="scientific">Mortierella isabellina</name>
    <name type="common">Filamentous fungus</name>
    <name type="synonym">Umbelopsis isabellina</name>
    <dbReference type="NCBI Taxonomy" id="91625"/>
    <lineage>
        <taxon>Eukaryota</taxon>
        <taxon>Fungi</taxon>
        <taxon>Fungi incertae sedis</taxon>
        <taxon>Mucoromycota</taxon>
        <taxon>Mucoromycotina</taxon>
        <taxon>Umbelopsidomycetes</taxon>
        <taxon>Umbelopsidales</taxon>
        <taxon>Umbelopsidaceae</taxon>
        <taxon>Umbelopsis</taxon>
    </lineage>
</organism>
<evidence type="ECO:0000313" key="2">
    <source>
        <dbReference type="Proteomes" id="UP000654370"/>
    </source>
</evidence>
<proteinExistence type="predicted"/>
<comment type="caution">
    <text evidence="1">The sequence shown here is derived from an EMBL/GenBank/DDBJ whole genome shotgun (WGS) entry which is preliminary data.</text>
</comment>
<dbReference type="EMBL" id="JAEPQZ010000016">
    <property type="protein sequence ID" value="KAG2172792.1"/>
    <property type="molecule type" value="Genomic_DNA"/>
</dbReference>
<dbReference type="OrthoDB" id="2328196at2759"/>
<dbReference type="AlphaFoldDB" id="A0A8H7U8Z6"/>